<reference evidence="7 8" key="1">
    <citation type="submission" date="2021-07" db="EMBL/GenBank/DDBJ databases">
        <authorList>
            <person name="Palmer J.M."/>
        </authorList>
    </citation>
    <scope>NUCLEOTIDE SEQUENCE [LARGE SCALE GENOMIC DNA]</scope>
    <source>
        <strain evidence="7 8">AT_MEX2019</strain>
        <tissue evidence="7">Muscle</tissue>
    </source>
</reference>
<name>A0ABU7BMN1_9TELE</name>
<keyword evidence="2" id="KW-1015">Disulfide bond</keyword>
<dbReference type="InterPro" id="IPR000072">
    <property type="entry name" value="PDGF/VEGF_dom"/>
</dbReference>
<evidence type="ECO:0000313" key="8">
    <source>
        <dbReference type="Proteomes" id="UP001345963"/>
    </source>
</evidence>
<dbReference type="SUPFAM" id="SSF57501">
    <property type="entry name" value="Cystine-knot cytokines"/>
    <property type="match status" value="1"/>
</dbReference>
<evidence type="ECO:0000259" key="6">
    <source>
        <dbReference type="PROSITE" id="PS50278"/>
    </source>
</evidence>
<keyword evidence="5" id="KW-0732">Signal</keyword>
<feature type="compositionally biased region" description="Basic residues" evidence="4">
    <location>
        <begin position="132"/>
        <end position="145"/>
    </location>
</feature>
<evidence type="ECO:0000256" key="5">
    <source>
        <dbReference type="SAM" id="SignalP"/>
    </source>
</evidence>
<dbReference type="InterPro" id="IPR050507">
    <property type="entry name" value="PDGF/VEGF_growth_factor"/>
</dbReference>
<accession>A0ABU7BMN1</accession>
<feature type="region of interest" description="Disordered" evidence="4">
    <location>
        <begin position="122"/>
        <end position="145"/>
    </location>
</feature>
<proteinExistence type="inferred from homology"/>
<feature type="chain" id="PRO_5046552003" description="Platelet-derived growth factor (PDGF) family profile domain-containing protein" evidence="5">
    <location>
        <begin position="23"/>
        <end position="145"/>
    </location>
</feature>
<evidence type="ECO:0000256" key="4">
    <source>
        <dbReference type="SAM" id="MobiDB-lite"/>
    </source>
</evidence>
<keyword evidence="8" id="KW-1185">Reference proteome</keyword>
<organism evidence="7 8">
    <name type="scientific">Ataeniobius toweri</name>
    <dbReference type="NCBI Taxonomy" id="208326"/>
    <lineage>
        <taxon>Eukaryota</taxon>
        <taxon>Metazoa</taxon>
        <taxon>Chordata</taxon>
        <taxon>Craniata</taxon>
        <taxon>Vertebrata</taxon>
        <taxon>Euteleostomi</taxon>
        <taxon>Actinopterygii</taxon>
        <taxon>Neopterygii</taxon>
        <taxon>Teleostei</taxon>
        <taxon>Neoteleostei</taxon>
        <taxon>Acanthomorphata</taxon>
        <taxon>Ovalentaria</taxon>
        <taxon>Atherinomorphae</taxon>
        <taxon>Cyprinodontiformes</taxon>
        <taxon>Goodeidae</taxon>
        <taxon>Ataeniobius</taxon>
    </lineage>
</organism>
<dbReference type="PANTHER" id="PTHR12025">
    <property type="entry name" value="VASCULAR ENDOTHELIAL GROWTH FACTOR"/>
    <property type="match status" value="1"/>
</dbReference>
<feature type="compositionally biased region" description="Basic and acidic residues" evidence="4">
    <location>
        <begin position="122"/>
        <end position="131"/>
    </location>
</feature>
<comment type="caution">
    <text evidence="7">The sequence shown here is derived from an EMBL/GenBank/DDBJ whole genome shotgun (WGS) entry which is preliminary data.</text>
</comment>
<dbReference type="InterPro" id="IPR029034">
    <property type="entry name" value="Cystine-knot_cytokine"/>
</dbReference>
<feature type="domain" description="Platelet-derived growth factor (PDGF) family profile" evidence="6">
    <location>
        <begin position="32"/>
        <end position="123"/>
    </location>
</feature>
<dbReference type="Proteomes" id="UP001345963">
    <property type="component" value="Unassembled WGS sequence"/>
</dbReference>
<dbReference type="Pfam" id="PF00341">
    <property type="entry name" value="PDGF"/>
    <property type="match status" value="1"/>
</dbReference>
<dbReference type="PROSITE" id="PS50278">
    <property type="entry name" value="PDGF_2"/>
    <property type="match status" value="1"/>
</dbReference>
<dbReference type="SMART" id="SM00141">
    <property type="entry name" value="PDGF"/>
    <property type="match status" value="1"/>
</dbReference>
<comment type="similarity">
    <text evidence="3">Belongs to the PDGF/VEGF growth factor family.</text>
</comment>
<feature type="signal peptide" evidence="5">
    <location>
        <begin position="1"/>
        <end position="22"/>
    </location>
</feature>
<keyword evidence="1 3" id="KW-0339">Growth factor</keyword>
<dbReference type="EMBL" id="JAHUTI010059242">
    <property type="protein sequence ID" value="MED6250810.1"/>
    <property type="molecule type" value="Genomic_DNA"/>
</dbReference>
<evidence type="ECO:0000256" key="2">
    <source>
        <dbReference type="ARBA" id="ARBA00023157"/>
    </source>
</evidence>
<sequence length="145" mass="16986">MQSLSDIMCLLLVLLLPVPVQMLHLQGNKSPKAMRFMEVQNKSMCRPIEQLVNVEGEFPDGVEHIYIPSCVPLFRCSGCCTDEAKECYPTNKRNITLEVNRSSLYMNLTFVEHQECGERLKEKYQNNTRRDRPPRRNRRKDKQKL</sequence>
<dbReference type="InterPro" id="IPR023581">
    <property type="entry name" value="PD_growth_factor_CS"/>
</dbReference>
<evidence type="ECO:0000313" key="7">
    <source>
        <dbReference type="EMBL" id="MED6250810.1"/>
    </source>
</evidence>
<dbReference type="Gene3D" id="2.10.90.10">
    <property type="entry name" value="Cystine-knot cytokines"/>
    <property type="match status" value="1"/>
</dbReference>
<evidence type="ECO:0000256" key="1">
    <source>
        <dbReference type="ARBA" id="ARBA00023030"/>
    </source>
</evidence>
<protein>
    <recommendedName>
        <fullName evidence="6">Platelet-derived growth factor (PDGF) family profile domain-containing protein</fullName>
    </recommendedName>
</protein>
<dbReference type="PANTHER" id="PTHR12025:SF15">
    <property type="entry name" value="VASCULAR ENDOTHELIAL GROWTH FACTOR C-LIKE ISOFORM X1"/>
    <property type="match status" value="1"/>
</dbReference>
<gene>
    <name evidence="7" type="ORF">ATANTOWER_010575</name>
</gene>
<evidence type="ECO:0000256" key="3">
    <source>
        <dbReference type="RuleBase" id="RU003818"/>
    </source>
</evidence>
<dbReference type="PROSITE" id="PS00249">
    <property type="entry name" value="PDGF_1"/>
    <property type="match status" value="1"/>
</dbReference>